<dbReference type="GO" id="GO:0003697">
    <property type="term" value="F:single-stranded DNA binding"/>
    <property type="evidence" value="ECO:0007669"/>
    <property type="project" value="InterPro"/>
</dbReference>
<comment type="subcellular location">
    <subcellularLocation>
        <location evidence="1">Nucleus</location>
    </subcellularLocation>
</comment>
<keyword evidence="5" id="KW-0227">DNA damage</keyword>
<dbReference type="GO" id="GO:0000724">
    <property type="term" value="P:double-strand break repair via homologous recombination"/>
    <property type="evidence" value="ECO:0007669"/>
    <property type="project" value="TreeGrafter"/>
</dbReference>
<dbReference type="FunFam" id="3.40.50.10130:FF:000002">
    <property type="entry name" value="DNA repair endonuclease XPF"/>
    <property type="match status" value="1"/>
</dbReference>
<sequence>MSSAIRISLPLKFHQELFQEIRAEDKLVVMARGLGLLRVVTNLLHSYDAAGDNLVLLVGATPSEIDLIGEGLAEQAALSKARSTRGLSVINTDAMSISAREKLYARGGILAITSRILVVDLLRDGLPPSSITGVVVLHADRVTVTSLEAFILRIYRQKNKTGFLKAFSDNPEPFTTGFSPLPTMLKNLTLQSPSIWPRFHISVQDSLHEKKADVVEFSVAMTDSMVAIQSAIIECIETSVSEIRRMNGKELELEDWSVQTALHTSFDVIIRRQLDPIWHRVSWKTKQIVGDLKTLRRLLKYLVLYDCVSFYQYLEYIQTMQTPVPVLTRQNQSPWLFLDAAQSLFIAARSRVYTGRMNLSATTNGIPNELTPVLEEQPKWEMLASILEEIEREIYFNPLPEDDSHGTVLIMCEDDEEGILVQQLRQYLEYQGITANRDHNDDTPERTAAELMMRRQLRKHLQWKRQLPQMRALLHDENWSLGGLRDSQRQDFIGRRTPGHHTKRRRTRGGNQAAEGSGHENSAQARNPEDDPRAVAAAISELTVTENENQIPEDVTLDTFNAVQEEYKLYEHQNLVLVHPFRGDMDDRLLEETRPRYVIMYNPDPSFIRRVEIYKGSHSNRQVKIYFLAYKDSVEEQLFLSAVRKEKDSFSKLIRERGTMTVTLTTNTTGLENPQEEFLRTISTRIAGGGRIAATSEPPKVVVDAREFRSASALPSLLHARNITVIPCTLTVGDYIITPDICIERKTIPDLIESLRSGRLYSQCESMFQYYKTPILLIEFHENKAFTLEPLGDTIQGLGQYDLQSKLVLLTLAFPQLKIIWSSTPYQTAEIIEELKKNHPEPDPVVVGRYGLADGEDALTSLNRHAQDLLRAIPGVTEKNAPYLMEIADSVAELSTLSQKEICDAIGPEPGRKVYRFFNKSIVR</sequence>
<organism evidence="12 13">
    <name type="scientific">Ascodesmis nigricans</name>
    <dbReference type="NCBI Taxonomy" id="341454"/>
    <lineage>
        <taxon>Eukaryota</taxon>
        <taxon>Fungi</taxon>
        <taxon>Dikarya</taxon>
        <taxon>Ascomycota</taxon>
        <taxon>Pezizomycotina</taxon>
        <taxon>Pezizomycetes</taxon>
        <taxon>Pezizales</taxon>
        <taxon>Ascodesmidaceae</taxon>
        <taxon>Ascodesmis</taxon>
    </lineage>
</organism>
<gene>
    <name evidence="12" type="ORF">EX30DRAFT_358343</name>
</gene>
<feature type="region of interest" description="Disordered" evidence="10">
    <location>
        <begin position="489"/>
        <end position="532"/>
    </location>
</feature>
<dbReference type="InterPro" id="IPR006166">
    <property type="entry name" value="ERCC4_domain"/>
</dbReference>
<evidence type="ECO:0000256" key="9">
    <source>
        <dbReference type="ARBA" id="ARBA00023242"/>
    </source>
</evidence>
<dbReference type="GO" id="GO:0000712">
    <property type="term" value="P:resolution of meiotic recombination intermediates"/>
    <property type="evidence" value="ECO:0007669"/>
    <property type="project" value="TreeGrafter"/>
</dbReference>
<evidence type="ECO:0000259" key="11">
    <source>
        <dbReference type="SMART" id="SM00891"/>
    </source>
</evidence>
<evidence type="ECO:0000256" key="6">
    <source>
        <dbReference type="ARBA" id="ARBA00022801"/>
    </source>
</evidence>
<evidence type="ECO:0000256" key="4">
    <source>
        <dbReference type="ARBA" id="ARBA00022759"/>
    </source>
</evidence>
<evidence type="ECO:0000313" key="12">
    <source>
        <dbReference type="EMBL" id="TGZ82340.1"/>
    </source>
</evidence>
<keyword evidence="13" id="KW-1185">Reference proteome</keyword>
<dbReference type="InParanoid" id="A0A4S2MZX5"/>
<keyword evidence="7" id="KW-0238">DNA-binding</keyword>
<evidence type="ECO:0000256" key="8">
    <source>
        <dbReference type="ARBA" id="ARBA00023204"/>
    </source>
</evidence>
<proteinExistence type="inferred from homology"/>
<dbReference type="STRING" id="341454.A0A4S2MZX5"/>
<accession>A0A4S2MZX5</accession>
<evidence type="ECO:0000256" key="5">
    <source>
        <dbReference type="ARBA" id="ARBA00022763"/>
    </source>
</evidence>
<dbReference type="FunCoup" id="A0A4S2MZX5">
    <property type="interactions" value="913"/>
</dbReference>
<dbReference type="InterPro" id="IPR011335">
    <property type="entry name" value="Restrct_endonuc-II-like"/>
</dbReference>
<dbReference type="InterPro" id="IPR047520">
    <property type="entry name" value="XPF_nuclease"/>
</dbReference>
<dbReference type="SUPFAM" id="SSF47781">
    <property type="entry name" value="RuvA domain 2-like"/>
    <property type="match status" value="1"/>
</dbReference>
<dbReference type="NCBIfam" id="TIGR00596">
    <property type="entry name" value="rad1"/>
    <property type="match status" value="1"/>
</dbReference>
<dbReference type="Pfam" id="PF02732">
    <property type="entry name" value="ERCC4"/>
    <property type="match status" value="1"/>
</dbReference>
<dbReference type="GO" id="GO:1901255">
    <property type="term" value="P:nucleotide-excision repair involved in interstrand cross-link repair"/>
    <property type="evidence" value="ECO:0007669"/>
    <property type="project" value="TreeGrafter"/>
</dbReference>
<dbReference type="InterPro" id="IPR010994">
    <property type="entry name" value="RuvA_2-like"/>
</dbReference>
<dbReference type="Proteomes" id="UP000298138">
    <property type="component" value="Unassembled WGS sequence"/>
</dbReference>
<dbReference type="OrthoDB" id="361020at2759"/>
<dbReference type="GO" id="GO:0000110">
    <property type="term" value="C:nucleotide-excision repair factor 1 complex"/>
    <property type="evidence" value="ECO:0007669"/>
    <property type="project" value="TreeGrafter"/>
</dbReference>
<dbReference type="AlphaFoldDB" id="A0A4S2MZX5"/>
<dbReference type="Gene3D" id="1.10.150.20">
    <property type="entry name" value="5' to 3' exonuclease, C-terminal subdomain"/>
    <property type="match status" value="1"/>
</dbReference>
<evidence type="ECO:0000256" key="3">
    <source>
        <dbReference type="ARBA" id="ARBA00022722"/>
    </source>
</evidence>
<protein>
    <submittedName>
        <fullName evidence="12">DNA repair protein</fullName>
    </submittedName>
</protein>
<dbReference type="GO" id="GO:0003684">
    <property type="term" value="F:damaged DNA binding"/>
    <property type="evidence" value="ECO:0007669"/>
    <property type="project" value="TreeGrafter"/>
</dbReference>
<reference evidence="12 13" key="1">
    <citation type="submission" date="2019-04" db="EMBL/GenBank/DDBJ databases">
        <title>Comparative genomics and transcriptomics to analyze fruiting body development in filamentous ascomycetes.</title>
        <authorList>
            <consortium name="DOE Joint Genome Institute"/>
            <person name="Lutkenhaus R."/>
            <person name="Traeger S."/>
            <person name="Breuer J."/>
            <person name="Kuo A."/>
            <person name="Lipzen A."/>
            <person name="Pangilinan J."/>
            <person name="Dilworth D."/>
            <person name="Sandor L."/>
            <person name="Poggeler S."/>
            <person name="Barry K."/>
            <person name="Grigoriev I.V."/>
            <person name="Nowrousian M."/>
        </authorList>
    </citation>
    <scope>NUCLEOTIDE SEQUENCE [LARGE SCALE GENOMIC DNA]</scope>
    <source>
        <strain evidence="12 13">CBS 389.68</strain>
    </source>
</reference>
<comment type="similarity">
    <text evidence="2">Belongs to the XPF family.</text>
</comment>
<feature type="domain" description="ERCC4" evidence="11">
    <location>
        <begin position="700"/>
        <end position="782"/>
    </location>
</feature>
<dbReference type="PANTHER" id="PTHR10150:SF0">
    <property type="entry name" value="DNA REPAIR ENDONUCLEASE XPF"/>
    <property type="match status" value="1"/>
</dbReference>
<feature type="compositionally biased region" description="Basic residues" evidence="10">
    <location>
        <begin position="497"/>
        <end position="508"/>
    </location>
</feature>
<dbReference type="GO" id="GO:0000014">
    <property type="term" value="F:single-stranded DNA endodeoxyribonuclease activity"/>
    <property type="evidence" value="ECO:0007669"/>
    <property type="project" value="TreeGrafter"/>
</dbReference>
<dbReference type="EMBL" id="ML220115">
    <property type="protein sequence ID" value="TGZ82340.1"/>
    <property type="molecule type" value="Genomic_DNA"/>
</dbReference>
<keyword evidence="9" id="KW-0539">Nucleus</keyword>
<dbReference type="InterPro" id="IPR006167">
    <property type="entry name" value="XPF"/>
</dbReference>
<dbReference type="PANTHER" id="PTHR10150">
    <property type="entry name" value="DNA REPAIR ENDONUCLEASE XPF"/>
    <property type="match status" value="1"/>
</dbReference>
<keyword evidence="4" id="KW-0255">Endonuclease</keyword>
<evidence type="ECO:0000256" key="7">
    <source>
        <dbReference type="ARBA" id="ARBA00023125"/>
    </source>
</evidence>
<evidence type="ECO:0000313" key="13">
    <source>
        <dbReference type="Proteomes" id="UP000298138"/>
    </source>
</evidence>
<keyword evidence="8" id="KW-0234">DNA repair</keyword>
<keyword evidence="3" id="KW-0540">Nuclease</keyword>
<keyword evidence="6" id="KW-0378">Hydrolase</keyword>
<dbReference type="SUPFAM" id="SSF52980">
    <property type="entry name" value="Restriction endonuclease-like"/>
    <property type="match status" value="1"/>
</dbReference>
<evidence type="ECO:0000256" key="1">
    <source>
        <dbReference type="ARBA" id="ARBA00004123"/>
    </source>
</evidence>
<name>A0A4S2MZX5_9PEZI</name>
<dbReference type="SMART" id="SM00891">
    <property type="entry name" value="ERCC4"/>
    <property type="match status" value="1"/>
</dbReference>
<dbReference type="CDD" id="cd20078">
    <property type="entry name" value="XPF_nuclease_XPF_euk"/>
    <property type="match status" value="1"/>
</dbReference>
<evidence type="ECO:0000256" key="2">
    <source>
        <dbReference type="ARBA" id="ARBA00010015"/>
    </source>
</evidence>
<dbReference type="GO" id="GO:0000736">
    <property type="term" value="P:double-strand break repair via single-strand annealing, removal of nonhomologous ends"/>
    <property type="evidence" value="ECO:0007669"/>
    <property type="project" value="TreeGrafter"/>
</dbReference>
<dbReference type="Gene3D" id="3.40.50.10130">
    <property type="match status" value="1"/>
</dbReference>
<evidence type="ECO:0000256" key="10">
    <source>
        <dbReference type="SAM" id="MobiDB-lite"/>
    </source>
</evidence>